<proteinExistence type="predicted"/>
<dbReference type="EMBL" id="OJIN01000034">
    <property type="protein sequence ID" value="SPD72344.1"/>
    <property type="molecule type" value="Genomic_DNA"/>
</dbReference>
<dbReference type="AlphaFoldDB" id="A0A445MS49"/>
<feature type="domain" description="PPC" evidence="1">
    <location>
        <begin position="23"/>
        <end position="164"/>
    </location>
</feature>
<name>A0A445MS49_9BACT</name>
<dbReference type="SUPFAM" id="SSF117856">
    <property type="entry name" value="AF0104/ALDC/Ptd012-like"/>
    <property type="match status" value="1"/>
</dbReference>
<evidence type="ECO:0000313" key="2">
    <source>
        <dbReference type="EMBL" id="SPD72344.1"/>
    </source>
</evidence>
<organism evidence="2">
    <name type="scientific">uncultured Desulfobacterium sp</name>
    <dbReference type="NCBI Taxonomy" id="201089"/>
    <lineage>
        <taxon>Bacteria</taxon>
        <taxon>Pseudomonadati</taxon>
        <taxon>Thermodesulfobacteriota</taxon>
        <taxon>Desulfobacteria</taxon>
        <taxon>Desulfobacterales</taxon>
        <taxon>Desulfobacteriaceae</taxon>
        <taxon>Desulfobacterium</taxon>
        <taxon>environmental samples</taxon>
    </lineage>
</organism>
<dbReference type="CDD" id="cd11378">
    <property type="entry name" value="DUF296"/>
    <property type="match status" value="1"/>
</dbReference>
<dbReference type="Gene3D" id="3.30.1330.80">
    <property type="entry name" value="Hypothetical protein, similar to alpha- acetolactate decarboxylase, domain 2"/>
    <property type="match status" value="1"/>
</dbReference>
<dbReference type="PANTHER" id="PTHR34988:SF1">
    <property type="entry name" value="DNA-BINDING PROTEIN"/>
    <property type="match status" value="1"/>
</dbReference>
<sequence length="164" mass="18284">MNEPVLRWPTKTGREINMKYSEARQGRIFVIRLEHGEIVHETIEQFARDHSIKAAFMVIVGGVDTGSKLVVGPTEGRAKPIVPMEHILDNVHEITGVGTLFPDEQGNPMIHMHTAAGRKTSTVTGCIRTGIKTWHILELVLIELMDTNAIRVFDGETGLKLLRP</sequence>
<evidence type="ECO:0000259" key="1">
    <source>
        <dbReference type="PROSITE" id="PS51742"/>
    </source>
</evidence>
<dbReference type="PANTHER" id="PTHR34988">
    <property type="entry name" value="PROTEIN, PUTATIVE-RELATED"/>
    <property type="match status" value="1"/>
</dbReference>
<dbReference type="InterPro" id="IPR005175">
    <property type="entry name" value="PPC_dom"/>
</dbReference>
<protein>
    <recommendedName>
        <fullName evidence="1">PPC domain-containing protein</fullName>
    </recommendedName>
</protein>
<gene>
    <name evidence="2" type="ORF">PITCH_A1290021</name>
</gene>
<accession>A0A445MS49</accession>
<reference evidence="2" key="1">
    <citation type="submission" date="2018-01" db="EMBL/GenBank/DDBJ databases">
        <authorList>
            <person name="Regsiter A."/>
            <person name="William W."/>
        </authorList>
    </citation>
    <scope>NUCLEOTIDE SEQUENCE</scope>
    <source>
        <strain evidence="2">TRIP AH-1</strain>
    </source>
</reference>
<dbReference type="PROSITE" id="PS51742">
    <property type="entry name" value="PPC"/>
    <property type="match status" value="1"/>
</dbReference>
<dbReference type="Pfam" id="PF03479">
    <property type="entry name" value="PCC"/>
    <property type="match status" value="1"/>
</dbReference>